<dbReference type="PANTHER" id="PTHR36932:SF1">
    <property type="entry name" value="CAPSULAR POLYSACCHARIDE BIOSYNTHESIS PROTEIN"/>
    <property type="match status" value="1"/>
</dbReference>
<proteinExistence type="predicted"/>
<reference evidence="2 3" key="1">
    <citation type="submission" date="2019-03" db="EMBL/GenBank/DDBJ databases">
        <title>Genomic Encyclopedia of Type Strains, Phase IV (KMG-IV): sequencing the most valuable type-strain genomes for metagenomic binning, comparative biology and taxonomic classification.</title>
        <authorList>
            <person name="Goeker M."/>
        </authorList>
    </citation>
    <scope>NUCLEOTIDE SEQUENCE [LARGE SCALE GENOMIC DNA]</scope>
    <source>
        <strain evidence="2 3">DSM 103428</strain>
    </source>
</reference>
<dbReference type="InterPro" id="IPR053158">
    <property type="entry name" value="CapK_Type1_Caps_Biosynth"/>
</dbReference>
<keyword evidence="3" id="KW-1185">Reference proteome</keyword>
<dbReference type="RefSeq" id="WP_131991362.1">
    <property type="nucleotide sequence ID" value="NZ_SMGK01000001.1"/>
</dbReference>
<dbReference type="Gene3D" id="3.40.50.12780">
    <property type="entry name" value="N-terminal domain of ligase-like"/>
    <property type="match status" value="1"/>
</dbReference>
<dbReference type="AlphaFoldDB" id="A0A4R1LB26"/>
<comment type="caution">
    <text evidence="2">The sequence shown here is derived from an EMBL/GenBank/DDBJ whole genome shotgun (WGS) entry which is preliminary data.</text>
</comment>
<evidence type="ECO:0000313" key="3">
    <source>
        <dbReference type="Proteomes" id="UP000295210"/>
    </source>
</evidence>
<feature type="coiled-coil region" evidence="1">
    <location>
        <begin position="396"/>
        <end position="423"/>
    </location>
</feature>
<dbReference type="EMBL" id="SMGK01000001">
    <property type="protein sequence ID" value="TCK75532.1"/>
    <property type="molecule type" value="Genomic_DNA"/>
</dbReference>
<keyword evidence="1" id="KW-0175">Coiled coil</keyword>
<protein>
    <submittedName>
        <fullName evidence="2">Phenylacetate-CoA ligase</fullName>
    </submittedName>
</protein>
<dbReference type="PANTHER" id="PTHR36932">
    <property type="entry name" value="CAPSULAR POLYSACCHARIDE BIOSYNTHESIS PROTEIN"/>
    <property type="match status" value="1"/>
</dbReference>
<organism evidence="2 3">
    <name type="scientific">Acidipila rosea</name>
    <dbReference type="NCBI Taxonomy" id="768535"/>
    <lineage>
        <taxon>Bacteria</taxon>
        <taxon>Pseudomonadati</taxon>
        <taxon>Acidobacteriota</taxon>
        <taxon>Terriglobia</taxon>
        <taxon>Terriglobales</taxon>
        <taxon>Acidobacteriaceae</taxon>
        <taxon>Acidipila</taxon>
    </lineage>
</organism>
<dbReference type="InterPro" id="IPR042099">
    <property type="entry name" value="ANL_N_sf"/>
</dbReference>
<accession>A0A4R1LB26</accession>
<keyword evidence="2" id="KW-0436">Ligase</keyword>
<dbReference type="Proteomes" id="UP000295210">
    <property type="component" value="Unassembled WGS sequence"/>
</dbReference>
<dbReference type="GO" id="GO:0016874">
    <property type="term" value="F:ligase activity"/>
    <property type="evidence" value="ECO:0007669"/>
    <property type="project" value="UniProtKB-KW"/>
</dbReference>
<evidence type="ECO:0000256" key="1">
    <source>
        <dbReference type="SAM" id="Coils"/>
    </source>
</evidence>
<evidence type="ECO:0000313" key="2">
    <source>
        <dbReference type="EMBL" id="TCK75532.1"/>
    </source>
</evidence>
<sequence length="458" mass="52294">MAWIHNNIILPVLERERHQRLGARLRRLEQFDRMSKDEQLAEQEVRVKRILDHAYRSTPYYRRIFDDVGFQAADWKSGNPIPLPELSRDLLRANSHDLLSRDVPERQLRKASTGGTTSAPVVIWRDLEGLRDKTALQYHLNRWSGYDQGTRALHIWGAERDLALNPSWKWRLYEEGLLRRYIGAAGQLNESVMQSFLHKLNLHRPEILYGYAATTARFAEFLKSTGVVYHKPKHLIVTAEPLSAEDRAILEDAFQCPVTEHYGSRDIGMVAAQCQAGKRLHFHPAACYLELVYSGTTPEGPLYKLIATDLLNLGMPLIRYDTADCVLLDSTPCACGSWFPSVTQILGRALDNFVLPDGSIIPGISLTVILARSSRGFRHVRQIQLIQKAVNHMHIRYSAQGDVMEIQQELAELKKNVDQHFQISLQWSAERVPEILRERSGKLRLCISEISHGQRQVG</sequence>
<dbReference type="OrthoDB" id="580775at2"/>
<gene>
    <name evidence="2" type="ORF">C7378_0516</name>
</gene>
<dbReference type="SUPFAM" id="SSF56801">
    <property type="entry name" value="Acetyl-CoA synthetase-like"/>
    <property type="match status" value="1"/>
</dbReference>
<name>A0A4R1LB26_9BACT</name>